<gene>
    <name evidence="5" type="primary">recO</name>
    <name evidence="5" type="ORF">GX888_00655</name>
</gene>
<evidence type="ECO:0000313" key="6">
    <source>
        <dbReference type="Proteomes" id="UP000564033"/>
    </source>
</evidence>
<dbReference type="InterPro" id="IPR012340">
    <property type="entry name" value="NA-bd_OB-fold"/>
</dbReference>
<dbReference type="PANTHER" id="PTHR33991:SF1">
    <property type="entry name" value="DNA REPAIR PROTEIN RECO"/>
    <property type="match status" value="1"/>
</dbReference>
<dbReference type="GO" id="GO:0006310">
    <property type="term" value="P:DNA recombination"/>
    <property type="evidence" value="ECO:0007669"/>
    <property type="project" value="UniProtKB-KW"/>
</dbReference>
<feature type="domain" description="DNA replication/recombination mediator RecO N-terminal" evidence="4">
    <location>
        <begin position="1"/>
        <end position="73"/>
    </location>
</feature>
<proteinExistence type="predicted"/>
<dbReference type="PANTHER" id="PTHR33991">
    <property type="entry name" value="DNA REPAIR PROTEIN RECO"/>
    <property type="match status" value="1"/>
</dbReference>
<dbReference type="Pfam" id="PF02565">
    <property type="entry name" value="RecO_C"/>
    <property type="match status" value="1"/>
</dbReference>
<dbReference type="InterPro" id="IPR022572">
    <property type="entry name" value="DNA_rep/recomb_RecO_N"/>
</dbReference>
<protein>
    <submittedName>
        <fullName evidence="5">DNA repair protein RecO</fullName>
    </submittedName>
</protein>
<dbReference type="EMBL" id="JAAZIL010000015">
    <property type="protein sequence ID" value="NLZ24248.1"/>
    <property type="molecule type" value="Genomic_DNA"/>
</dbReference>
<dbReference type="GO" id="GO:0043590">
    <property type="term" value="C:bacterial nucleoid"/>
    <property type="evidence" value="ECO:0007669"/>
    <property type="project" value="TreeGrafter"/>
</dbReference>
<dbReference type="Gene3D" id="2.40.50.140">
    <property type="entry name" value="Nucleic acid-binding proteins"/>
    <property type="match status" value="1"/>
</dbReference>
<dbReference type="GO" id="GO:0006302">
    <property type="term" value="P:double-strand break repair"/>
    <property type="evidence" value="ECO:0007669"/>
    <property type="project" value="TreeGrafter"/>
</dbReference>
<dbReference type="NCBIfam" id="TIGR00613">
    <property type="entry name" value="reco"/>
    <property type="match status" value="1"/>
</dbReference>
<dbReference type="AlphaFoldDB" id="A0A847VCI9"/>
<sequence length="205" mass="23641">MSKDTVIVLKSINYSEADKILTVFGKRVGKFTLFARSIRKINSKNRGNMQTLNTCDISFYEGKGLPLLRESSLKYCVNTDVLKDRVDDINRVLVLLNKILQEGDPNEKIFTLLLSVCKKDFDIESVNRFRVLFLKEMGFLNDFSVCNICGSVENIKYIDLESFALVCNNCYSKAERNYMLGENPYIEKPFIQALDLYIKRVIEEI</sequence>
<keyword evidence="2" id="KW-0233">DNA recombination</keyword>
<evidence type="ECO:0000259" key="4">
    <source>
        <dbReference type="Pfam" id="PF11967"/>
    </source>
</evidence>
<reference evidence="5 6" key="1">
    <citation type="journal article" date="2020" name="Biotechnol. Biofuels">
        <title>New insights from the biogas microbiome by comprehensive genome-resolved metagenomics of nearly 1600 species originating from multiple anaerobic digesters.</title>
        <authorList>
            <person name="Campanaro S."/>
            <person name="Treu L."/>
            <person name="Rodriguez-R L.M."/>
            <person name="Kovalovszki A."/>
            <person name="Ziels R.M."/>
            <person name="Maus I."/>
            <person name="Zhu X."/>
            <person name="Kougias P.G."/>
            <person name="Basile A."/>
            <person name="Luo G."/>
            <person name="Schluter A."/>
            <person name="Konstantinidis K.T."/>
            <person name="Angelidaki I."/>
        </authorList>
    </citation>
    <scope>NUCLEOTIDE SEQUENCE [LARGE SCALE GENOMIC DNA]</scope>
    <source>
        <strain evidence="5">AS19jrsBPTG_9</strain>
    </source>
</reference>
<evidence type="ECO:0000256" key="3">
    <source>
        <dbReference type="ARBA" id="ARBA00023204"/>
    </source>
</evidence>
<evidence type="ECO:0000313" key="5">
    <source>
        <dbReference type="EMBL" id="NLZ24248.1"/>
    </source>
</evidence>
<organism evidence="5 6">
    <name type="scientific">Candidatus Dojkabacteria bacterium</name>
    <dbReference type="NCBI Taxonomy" id="2099670"/>
    <lineage>
        <taxon>Bacteria</taxon>
        <taxon>Candidatus Dojkabacteria</taxon>
    </lineage>
</organism>
<dbReference type="SUPFAM" id="SSF50249">
    <property type="entry name" value="Nucleic acid-binding proteins"/>
    <property type="match status" value="1"/>
</dbReference>
<dbReference type="Pfam" id="PF11967">
    <property type="entry name" value="RecO_N"/>
    <property type="match status" value="1"/>
</dbReference>
<evidence type="ECO:0000256" key="2">
    <source>
        <dbReference type="ARBA" id="ARBA00023172"/>
    </source>
</evidence>
<name>A0A847VCI9_9BACT</name>
<keyword evidence="3" id="KW-0234">DNA repair</keyword>
<dbReference type="Proteomes" id="UP000564033">
    <property type="component" value="Unassembled WGS sequence"/>
</dbReference>
<keyword evidence="1" id="KW-0227">DNA damage</keyword>
<dbReference type="InterPro" id="IPR003717">
    <property type="entry name" value="RecO"/>
</dbReference>
<dbReference type="SUPFAM" id="SSF57863">
    <property type="entry name" value="ArfGap/RecO-like zinc finger"/>
    <property type="match status" value="1"/>
</dbReference>
<dbReference type="InterPro" id="IPR037278">
    <property type="entry name" value="ARFGAP/RecO"/>
</dbReference>
<evidence type="ECO:0000256" key="1">
    <source>
        <dbReference type="ARBA" id="ARBA00022763"/>
    </source>
</evidence>
<comment type="caution">
    <text evidence="5">The sequence shown here is derived from an EMBL/GenBank/DDBJ whole genome shotgun (WGS) entry which is preliminary data.</text>
</comment>
<accession>A0A847VCI9</accession>